<name>A0A2K8MCF0_9SPHN</name>
<reference evidence="1 2" key="1">
    <citation type="submission" date="2017-11" db="EMBL/GenBank/DDBJ databases">
        <title>Complete genome sequence of Sphingomonas sp. Strain Cra20, a psychrotolerant potential plant growth promoting rhizobacteria.</title>
        <authorList>
            <person name="Luo Y."/>
        </authorList>
    </citation>
    <scope>NUCLEOTIDE SEQUENCE [LARGE SCALE GENOMIC DNA]</scope>
    <source>
        <strain evidence="1 2">Cra20</strain>
    </source>
</reference>
<dbReference type="Proteomes" id="UP000229081">
    <property type="component" value="Chromosome"/>
</dbReference>
<evidence type="ECO:0000313" key="2">
    <source>
        <dbReference type="Proteomes" id="UP000229081"/>
    </source>
</evidence>
<sequence length="85" mass="9334">MARRLTIGLQIVRRFMIVGDETSMGLADAAIHQDPTRLISVCLEVEDVETARHAAGHLRLHDVLVTRRGDNAHVPAIGLRSGKID</sequence>
<dbReference type="KEGG" id="sphc:CVN68_05705"/>
<dbReference type="EMBL" id="CP024923">
    <property type="protein sequence ID" value="ATY31533.1"/>
    <property type="molecule type" value="Genomic_DNA"/>
</dbReference>
<proteinExistence type="predicted"/>
<gene>
    <name evidence="1" type="ORF">CVN68_05705</name>
</gene>
<evidence type="ECO:0000313" key="1">
    <source>
        <dbReference type="EMBL" id="ATY31533.1"/>
    </source>
</evidence>
<dbReference type="AlphaFoldDB" id="A0A2K8MCF0"/>
<organism evidence="1 2">
    <name type="scientific">Sphingomonas psychrotolerans</name>
    <dbReference type="NCBI Taxonomy" id="1327635"/>
    <lineage>
        <taxon>Bacteria</taxon>
        <taxon>Pseudomonadati</taxon>
        <taxon>Pseudomonadota</taxon>
        <taxon>Alphaproteobacteria</taxon>
        <taxon>Sphingomonadales</taxon>
        <taxon>Sphingomonadaceae</taxon>
        <taxon>Sphingomonas</taxon>
    </lineage>
</organism>
<keyword evidence="2" id="KW-1185">Reference proteome</keyword>
<accession>A0A2K8MCF0</accession>
<protein>
    <submittedName>
        <fullName evidence="1">Uncharacterized protein</fullName>
    </submittedName>
</protein>